<accession>A0ABX8RYM8</accession>
<proteinExistence type="predicted"/>
<dbReference type="RefSeq" id="WP_218477426.1">
    <property type="nucleotide sequence ID" value="NZ_BAABJN010000007.1"/>
</dbReference>
<evidence type="ECO:0000313" key="2">
    <source>
        <dbReference type="Proteomes" id="UP000694257"/>
    </source>
</evidence>
<sequence>MTPETELRRLKDVLALQQSDVEVVGVDQGADIAASLRAAGLGFIVDGLALMDVTEDEIAKAQIRHHPRLSDLLWHSSSLLKPTHPSMFRSEFVYRAHCRELLDRVAAGTPTEYGTAAEVCLAVLAVATVTPINTAAMGLHLRMWKLAGLPALGGPGENLPHYEAIAGSKIDDLETTARKKLRVEDRVLGDIRCCGQHNGVHVRCEYASVSRIAAA</sequence>
<keyword evidence="2" id="KW-1185">Reference proteome</keyword>
<evidence type="ECO:0000313" key="1">
    <source>
        <dbReference type="EMBL" id="QXN94769.1"/>
    </source>
</evidence>
<dbReference type="Proteomes" id="UP000694257">
    <property type="component" value="Chromosome"/>
</dbReference>
<organism evidence="1 2">
    <name type="scientific">Nocardia iowensis</name>
    <dbReference type="NCBI Taxonomy" id="204891"/>
    <lineage>
        <taxon>Bacteria</taxon>
        <taxon>Bacillati</taxon>
        <taxon>Actinomycetota</taxon>
        <taxon>Actinomycetes</taxon>
        <taxon>Mycobacteriales</taxon>
        <taxon>Nocardiaceae</taxon>
        <taxon>Nocardia</taxon>
    </lineage>
</organism>
<protein>
    <submittedName>
        <fullName evidence="1">Uncharacterized protein</fullName>
    </submittedName>
</protein>
<reference evidence="1 2" key="1">
    <citation type="submission" date="2021-07" db="EMBL/GenBank/DDBJ databases">
        <title>Whole Genome Sequence of Nocardia Iowensis.</title>
        <authorList>
            <person name="Lamm A."/>
            <person name="Collins-Fairclough A.M."/>
            <person name="Bunk B."/>
            <person name="Sproer C."/>
        </authorList>
    </citation>
    <scope>NUCLEOTIDE SEQUENCE [LARGE SCALE GENOMIC DNA]</scope>
    <source>
        <strain evidence="1 2">NRRL 5646</strain>
    </source>
</reference>
<gene>
    <name evidence="1" type="ORF">KV110_17995</name>
</gene>
<name>A0ABX8RYM8_NOCIO</name>
<dbReference type="EMBL" id="CP078145">
    <property type="protein sequence ID" value="QXN94769.1"/>
    <property type="molecule type" value="Genomic_DNA"/>
</dbReference>